<dbReference type="STRING" id="551990.SAMN05192550_0462"/>
<dbReference type="Pfam" id="PF13905">
    <property type="entry name" value="Thioredoxin_8"/>
    <property type="match status" value="1"/>
</dbReference>
<dbReference type="InterPro" id="IPR013766">
    <property type="entry name" value="Thioredoxin_domain"/>
</dbReference>
<protein>
    <submittedName>
        <fullName evidence="8">Thiol-disulfide isomerase or thioredoxin</fullName>
    </submittedName>
</protein>
<name>A0A1B9DP50_9FLAO</name>
<keyword evidence="4" id="KW-0676">Redox-active center</keyword>
<dbReference type="InterPro" id="IPR012336">
    <property type="entry name" value="Thioredoxin-like_fold"/>
</dbReference>
<evidence type="ECO:0000313" key="6">
    <source>
        <dbReference type="EMBL" id="GEL10499.1"/>
    </source>
</evidence>
<evidence type="ECO:0000313" key="9">
    <source>
        <dbReference type="Proteomes" id="UP000093226"/>
    </source>
</evidence>
<keyword evidence="3" id="KW-1015">Disulfide bond</keyword>
<keyword evidence="2" id="KW-0201">Cytochrome c-type biogenesis</keyword>
<reference evidence="9" key="1">
    <citation type="submission" date="2016-03" db="EMBL/GenBank/DDBJ databases">
        <title>Draft genome sequence of Paenibacillus glacialis DSM 22343.</title>
        <authorList>
            <person name="Shin S.-K."/>
            <person name="Yi H."/>
        </authorList>
    </citation>
    <scope>NUCLEOTIDE SEQUENCE [LARGE SCALE GENOMIC DNA]</scope>
    <source>
        <strain evidence="9">NBRC 105008</strain>
    </source>
</reference>
<evidence type="ECO:0000313" key="8">
    <source>
        <dbReference type="EMBL" id="SDI65640.1"/>
    </source>
</evidence>
<dbReference type="InterPro" id="IPR036249">
    <property type="entry name" value="Thioredoxin-like_sf"/>
</dbReference>
<dbReference type="Proteomes" id="UP000321579">
    <property type="component" value="Unassembled WGS sequence"/>
</dbReference>
<dbReference type="CDD" id="cd02966">
    <property type="entry name" value="TlpA_like_family"/>
    <property type="match status" value="1"/>
</dbReference>
<dbReference type="OrthoDB" id="743079at2"/>
<dbReference type="PANTHER" id="PTHR42852">
    <property type="entry name" value="THIOL:DISULFIDE INTERCHANGE PROTEIN DSBE"/>
    <property type="match status" value="1"/>
</dbReference>
<feature type="domain" description="Thioredoxin" evidence="5">
    <location>
        <begin position="268"/>
        <end position="424"/>
    </location>
</feature>
<comment type="subcellular location">
    <subcellularLocation>
        <location evidence="1">Cell envelope</location>
    </subcellularLocation>
</comment>
<dbReference type="Proteomes" id="UP000182367">
    <property type="component" value="Unassembled WGS sequence"/>
</dbReference>
<accession>A0A1B9DP50</accession>
<evidence type="ECO:0000313" key="10">
    <source>
        <dbReference type="Proteomes" id="UP000182367"/>
    </source>
</evidence>
<evidence type="ECO:0000313" key="7">
    <source>
        <dbReference type="EMBL" id="OCB71476.1"/>
    </source>
</evidence>
<dbReference type="RefSeq" id="WP_074517112.1">
    <property type="nucleotide sequence ID" value="NZ_BJVF01000001.1"/>
</dbReference>
<reference evidence="6 11" key="4">
    <citation type="submission" date="2019-07" db="EMBL/GenBank/DDBJ databases">
        <title>Whole genome shotgun sequence of Flavobacterium glycines NBRC 105008.</title>
        <authorList>
            <person name="Hosoyama A."/>
            <person name="Uohara A."/>
            <person name="Ohji S."/>
            <person name="Ichikawa N."/>
        </authorList>
    </citation>
    <scope>NUCLEOTIDE SEQUENCE [LARGE SCALE GENOMIC DNA]</scope>
    <source>
        <strain evidence="6 11">NBRC 105008</strain>
    </source>
</reference>
<reference evidence="8 10" key="3">
    <citation type="submission" date="2016-10" db="EMBL/GenBank/DDBJ databases">
        <authorList>
            <person name="Varghese N."/>
            <person name="Submissions S."/>
        </authorList>
    </citation>
    <scope>NUCLEOTIDE SEQUENCE [LARGE SCALE GENOMIC DNA]</scope>
    <source>
        <strain evidence="8 10">Gm-149</strain>
    </source>
</reference>
<evidence type="ECO:0000259" key="5">
    <source>
        <dbReference type="PROSITE" id="PS51352"/>
    </source>
</evidence>
<dbReference type="PANTHER" id="PTHR42852:SF6">
    <property type="entry name" value="THIOL:DISULFIDE INTERCHANGE PROTEIN DSBE"/>
    <property type="match status" value="1"/>
</dbReference>
<dbReference type="AlphaFoldDB" id="A0A1B9DP50"/>
<gene>
    <name evidence="7" type="ORF">FBGL_09540</name>
    <name evidence="6" type="ORF">FGL01_12380</name>
    <name evidence="8" type="ORF">SAMN05192550_0462</name>
</gene>
<dbReference type="SUPFAM" id="SSF52833">
    <property type="entry name" value="Thioredoxin-like"/>
    <property type="match status" value="1"/>
</dbReference>
<evidence type="ECO:0000256" key="4">
    <source>
        <dbReference type="ARBA" id="ARBA00023284"/>
    </source>
</evidence>
<sequence length="424" mass="49845">MKQNQPLSPITIFLEKSLILLFFLLQLSIVTFAQNANNKEKIEEEKQFIFNTNYLNLEKFKGDTLPERVSKEIEQIAFNNKSKLDDFIKTHNPSMEFIKTAKINLEYFTPNAFYSFEQNNKYKNQNAYYRNIDKWKAKRNELFSKIKISNDEALSAPNYQNLVANILLRKKEELWKEASGENKEEFYKEWYNSSIVEGQKLFADDPVNILTQKIIQKFYTGKSAEFAYVILLNGSIKEENNKNLPQIFENFKKQFPNSPYISQLQPKIDIIIEKNNKTLTDKMIFVKNGEQFNTFEEVINQFKGKTVLIDMWGTWCDPCRKQIAQHSEALHQFFKDKDVQFVYIANFDIHNPENWKKIIAYQSIEGFHILANDNLTKDIMTKSKGTGYPTYIILKKDGSYELSRAGYPMNRETLIKQLEDAINQ</sequence>
<dbReference type="Proteomes" id="UP000093226">
    <property type="component" value="Unassembled WGS sequence"/>
</dbReference>
<dbReference type="GO" id="GO:0016853">
    <property type="term" value="F:isomerase activity"/>
    <property type="evidence" value="ECO:0007669"/>
    <property type="project" value="UniProtKB-KW"/>
</dbReference>
<dbReference type="GO" id="GO:0017004">
    <property type="term" value="P:cytochrome complex assembly"/>
    <property type="evidence" value="ECO:0007669"/>
    <property type="project" value="UniProtKB-KW"/>
</dbReference>
<dbReference type="EMBL" id="BJVF01000001">
    <property type="protein sequence ID" value="GEL10499.1"/>
    <property type="molecule type" value="Genomic_DNA"/>
</dbReference>
<organism evidence="7 9">
    <name type="scientific">Flavobacterium glycines</name>
    <dbReference type="NCBI Taxonomy" id="551990"/>
    <lineage>
        <taxon>Bacteria</taxon>
        <taxon>Pseudomonadati</taxon>
        <taxon>Bacteroidota</taxon>
        <taxon>Flavobacteriia</taxon>
        <taxon>Flavobacteriales</taxon>
        <taxon>Flavobacteriaceae</taxon>
        <taxon>Flavobacterium</taxon>
    </lineage>
</organism>
<keyword evidence="10" id="KW-1185">Reference proteome</keyword>
<comment type="caution">
    <text evidence="7">The sequence shown here is derived from an EMBL/GenBank/DDBJ whole genome shotgun (WGS) entry which is preliminary data.</text>
</comment>
<evidence type="ECO:0000313" key="11">
    <source>
        <dbReference type="Proteomes" id="UP000321579"/>
    </source>
</evidence>
<dbReference type="GO" id="GO:0030313">
    <property type="term" value="C:cell envelope"/>
    <property type="evidence" value="ECO:0007669"/>
    <property type="project" value="UniProtKB-SubCell"/>
</dbReference>
<evidence type="ECO:0000256" key="1">
    <source>
        <dbReference type="ARBA" id="ARBA00004196"/>
    </source>
</evidence>
<dbReference type="EMBL" id="LVEO01000018">
    <property type="protein sequence ID" value="OCB71476.1"/>
    <property type="molecule type" value="Genomic_DNA"/>
</dbReference>
<reference evidence="7" key="2">
    <citation type="submission" date="2016-03" db="EMBL/GenBank/DDBJ databases">
        <authorList>
            <person name="Ploux O."/>
        </authorList>
    </citation>
    <scope>NUCLEOTIDE SEQUENCE</scope>
    <source>
        <strain evidence="7">NBRC 105008</strain>
    </source>
</reference>
<dbReference type="EMBL" id="FNEO01000001">
    <property type="protein sequence ID" value="SDI65640.1"/>
    <property type="molecule type" value="Genomic_DNA"/>
</dbReference>
<dbReference type="PROSITE" id="PS51352">
    <property type="entry name" value="THIOREDOXIN_2"/>
    <property type="match status" value="1"/>
</dbReference>
<evidence type="ECO:0000256" key="2">
    <source>
        <dbReference type="ARBA" id="ARBA00022748"/>
    </source>
</evidence>
<proteinExistence type="predicted"/>
<dbReference type="InterPro" id="IPR050553">
    <property type="entry name" value="Thioredoxin_ResA/DsbE_sf"/>
</dbReference>
<dbReference type="Gene3D" id="3.40.30.10">
    <property type="entry name" value="Glutaredoxin"/>
    <property type="match status" value="1"/>
</dbReference>
<keyword evidence="8" id="KW-0413">Isomerase</keyword>
<evidence type="ECO:0000256" key="3">
    <source>
        <dbReference type="ARBA" id="ARBA00023157"/>
    </source>
</evidence>